<protein>
    <recommendedName>
        <fullName evidence="1">DUF5753 domain-containing protein</fullName>
    </recommendedName>
</protein>
<dbReference type="AlphaFoldDB" id="A0A7W9ICL2"/>
<evidence type="ECO:0000259" key="1">
    <source>
        <dbReference type="Pfam" id="PF19054"/>
    </source>
</evidence>
<evidence type="ECO:0000313" key="2">
    <source>
        <dbReference type="EMBL" id="MBB5818227.1"/>
    </source>
</evidence>
<dbReference type="Pfam" id="PF19054">
    <property type="entry name" value="DUF5753"/>
    <property type="match status" value="1"/>
</dbReference>
<keyword evidence="3" id="KW-1185">Reference proteome</keyword>
<accession>A0A7W9ICL2</accession>
<name>A0A7W9ICL2_9ACTN</name>
<comment type="caution">
    <text evidence="2">The sequence shown here is derived from an EMBL/GenBank/DDBJ whole genome shotgun (WGS) entry which is preliminary data.</text>
</comment>
<gene>
    <name evidence="2" type="ORF">F4562_001289</name>
</gene>
<dbReference type="EMBL" id="JACHMP010000001">
    <property type="protein sequence ID" value="MBB5818227.1"/>
    <property type="molecule type" value="Genomic_DNA"/>
</dbReference>
<dbReference type="InterPro" id="IPR043917">
    <property type="entry name" value="DUF5753"/>
</dbReference>
<evidence type="ECO:0000313" key="3">
    <source>
        <dbReference type="Proteomes" id="UP000540685"/>
    </source>
</evidence>
<sequence>MYEQLDHLATVADQQNVKVQIVPHDTCCTTGLMSGFVLAQLPDAPTAVSIESAGEGEVSADHHLVTAVWDRYDRIRAEAHRPGQSLEMIKEARDQWKQQT</sequence>
<reference evidence="2 3" key="1">
    <citation type="submission" date="2020-08" db="EMBL/GenBank/DDBJ databases">
        <title>Sequencing the genomes of 1000 actinobacteria strains.</title>
        <authorList>
            <person name="Klenk H.-P."/>
        </authorList>
    </citation>
    <scope>NUCLEOTIDE SEQUENCE [LARGE SCALE GENOMIC DNA]</scope>
    <source>
        <strain evidence="2 3">DSM 46887</strain>
    </source>
</reference>
<proteinExistence type="predicted"/>
<feature type="domain" description="DUF5753" evidence="1">
    <location>
        <begin position="1"/>
        <end position="91"/>
    </location>
</feature>
<organism evidence="2 3">
    <name type="scientific">Streptosporangium becharense</name>
    <dbReference type="NCBI Taxonomy" id="1816182"/>
    <lineage>
        <taxon>Bacteria</taxon>
        <taxon>Bacillati</taxon>
        <taxon>Actinomycetota</taxon>
        <taxon>Actinomycetes</taxon>
        <taxon>Streptosporangiales</taxon>
        <taxon>Streptosporangiaceae</taxon>
        <taxon>Streptosporangium</taxon>
    </lineage>
</organism>
<dbReference type="Proteomes" id="UP000540685">
    <property type="component" value="Unassembled WGS sequence"/>
</dbReference>